<dbReference type="InterPro" id="IPR005442">
    <property type="entry name" value="GST_omega"/>
</dbReference>
<feature type="domain" description="GST C-terminal" evidence="5">
    <location>
        <begin position="144"/>
        <end position="264"/>
    </location>
</feature>
<dbReference type="Gene3D" id="3.40.30.10">
    <property type="entry name" value="Glutaredoxin"/>
    <property type="match status" value="1"/>
</dbReference>
<dbReference type="InterPro" id="IPR010987">
    <property type="entry name" value="Glutathione-S-Trfase_C-like"/>
</dbReference>
<dbReference type="SFLD" id="SFLDG00358">
    <property type="entry name" value="Main_(cytGST)"/>
    <property type="match status" value="1"/>
</dbReference>
<comment type="catalytic activity">
    <reaction evidence="3">
        <text>methylarsonate + 2 glutathione + H(+) = methylarsonous acid + glutathione disulfide + H2O</text>
        <dbReference type="Rhea" id="RHEA:15969"/>
        <dbReference type="ChEBI" id="CHEBI:15377"/>
        <dbReference type="ChEBI" id="CHEBI:15378"/>
        <dbReference type="ChEBI" id="CHEBI:17826"/>
        <dbReference type="ChEBI" id="CHEBI:33409"/>
        <dbReference type="ChEBI" id="CHEBI:57925"/>
        <dbReference type="ChEBI" id="CHEBI:58297"/>
        <dbReference type="EC" id="1.20.4.2"/>
    </reaction>
</comment>
<comment type="similarity">
    <text evidence="1 3">Belongs to the GST superfamily. Omega family.</text>
</comment>
<comment type="catalytic activity">
    <reaction evidence="3">
        <text>RX + glutathione = an S-substituted glutathione + a halide anion + H(+)</text>
        <dbReference type="Rhea" id="RHEA:16437"/>
        <dbReference type="ChEBI" id="CHEBI:15378"/>
        <dbReference type="ChEBI" id="CHEBI:16042"/>
        <dbReference type="ChEBI" id="CHEBI:17792"/>
        <dbReference type="ChEBI" id="CHEBI:57925"/>
        <dbReference type="ChEBI" id="CHEBI:90779"/>
        <dbReference type="EC" id="2.5.1.18"/>
    </reaction>
</comment>
<dbReference type="InterPro" id="IPR050983">
    <property type="entry name" value="GST_Omega/HSP26"/>
</dbReference>
<dbReference type="SUPFAM" id="SSF47616">
    <property type="entry name" value="GST C-terminal domain-like"/>
    <property type="match status" value="1"/>
</dbReference>
<feature type="domain" description="GST N-terminal" evidence="4">
    <location>
        <begin position="61"/>
        <end position="139"/>
    </location>
</feature>
<dbReference type="EC" id="1.20.4.2" evidence="3"/>
<evidence type="ECO:0000256" key="3">
    <source>
        <dbReference type="RuleBase" id="RU368071"/>
    </source>
</evidence>
<evidence type="ECO:0000313" key="7">
    <source>
        <dbReference type="Proteomes" id="UP000887568"/>
    </source>
</evidence>
<evidence type="ECO:0000256" key="2">
    <source>
        <dbReference type="ARBA" id="ARBA00023002"/>
    </source>
</evidence>
<dbReference type="GO" id="GO:0006749">
    <property type="term" value="P:glutathione metabolic process"/>
    <property type="evidence" value="ECO:0007669"/>
    <property type="project" value="UniProtKB-UniRule"/>
</dbReference>
<evidence type="ECO:0000313" key="6">
    <source>
        <dbReference type="EnsemblMetazoa" id="XP_038070039.1"/>
    </source>
</evidence>
<dbReference type="OMA" id="WYTDYSP"/>
<dbReference type="InterPro" id="IPR036282">
    <property type="entry name" value="Glutathione-S-Trfase_C_sf"/>
</dbReference>
<dbReference type="FunFam" id="3.40.30.10:FF:000123">
    <property type="entry name" value="Glutathione transferase o1"/>
    <property type="match status" value="1"/>
</dbReference>
<dbReference type="PANTHER" id="PTHR43968:SF6">
    <property type="entry name" value="GLUTATHIONE S-TRANSFERASE OMEGA"/>
    <property type="match status" value="1"/>
</dbReference>
<dbReference type="GO" id="GO:0050610">
    <property type="term" value="F:methylarsonate reductase activity"/>
    <property type="evidence" value="ECO:0007669"/>
    <property type="project" value="UniProtKB-UniRule"/>
</dbReference>
<accession>A0A914B2L2</accession>
<dbReference type="SUPFAM" id="SSF52833">
    <property type="entry name" value="Thioredoxin-like"/>
    <property type="match status" value="1"/>
</dbReference>
<dbReference type="Proteomes" id="UP000887568">
    <property type="component" value="Unplaced"/>
</dbReference>
<dbReference type="RefSeq" id="XP_038070039.1">
    <property type="nucleotide sequence ID" value="XM_038214111.1"/>
</dbReference>
<dbReference type="GeneID" id="119739252"/>
<evidence type="ECO:0000259" key="4">
    <source>
        <dbReference type="PROSITE" id="PS50404"/>
    </source>
</evidence>
<dbReference type="PROSITE" id="PS50405">
    <property type="entry name" value="GST_CTER"/>
    <property type="match status" value="1"/>
</dbReference>
<comment type="function">
    <text evidence="3">Exhibits glutathione-dependent thiol transferase activity. Has high dehydroascorbate reductase activity and may contribute to the recycling of ascorbic acid. Participates in the biotransformation of inorganic arsenic and reduces monomethylarsonic acid (MMA).</text>
</comment>
<keyword evidence="2 3" id="KW-0560">Oxidoreductase</keyword>
<dbReference type="Pfam" id="PF13417">
    <property type="entry name" value="GST_N_3"/>
    <property type="match status" value="1"/>
</dbReference>
<comment type="catalytic activity">
    <reaction evidence="3">
        <text>L-dehydroascorbate + 2 glutathione = glutathione disulfide + L-ascorbate</text>
        <dbReference type="Rhea" id="RHEA:24424"/>
        <dbReference type="ChEBI" id="CHEBI:38290"/>
        <dbReference type="ChEBI" id="CHEBI:57925"/>
        <dbReference type="ChEBI" id="CHEBI:58297"/>
        <dbReference type="ChEBI" id="CHEBI:58539"/>
        <dbReference type="EC" id="1.8.5.1"/>
    </reaction>
</comment>
<keyword evidence="7" id="KW-1185">Reference proteome</keyword>
<dbReference type="EC" id="1.8.5.1" evidence="3"/>
<dbReference type="Pfam" id="PF13410">
    <property type="entry name" value="GST_C_2"/>
    <property type="match status" value="1"/>
</dbReference>
<dbReference type="GO" id="GO:0045174">
    <property type="term" value="F:glutathione dehydrogenase (ascorbate) activity"/>
    <property type="evidence" value="ECO:0007669"/>
    <property type="project" value="UniProtKB-UniRule"/>
</dbReference>
<dbReference type="FunFam" id="1.20.1050.10:FF:000009">
    <property type="entry name" value="Glutathione S-transferase omega-1"/>
    <property type="match status" value="1"/>
</dbReference>
<evidence type="ECO:0000256" key="1">
    <source>
        <dbReference type="ARBA" id="ARBA00011067"/>
    </source>
</evidence>
<protein>
    <recommendedName>
        <fullName evidence="3">Glutathione S-transferase omega</fullName>
        <shortName evidence="3">GSTO</shortName>
        <ecNumber evidence="3">1.20.4.2</ecNumber>
        <ecNumber evidence="3">1.8.5.1</ecNumber>
        <ecNumber evidence="3">2.5.1.18</ecNumber>
    </recommendedName>
    <alternativeName>
        <fullName evidence="3">Glutathione-dependent dehydroascorbate reductase</fullName>
    </alternativeName>
    <alternativeName>
        <fullName evidence="3">Monomethylarsonic acid reductase</fullName>
    </alternativeName>
</protein>
<keyword evidence="3" id="KW-0808">Transferase</keyword>
<dbReference type="InterPro" id="IPR004045">
    <property type="entry name" value="Glutathione_S-Trfase_N"/>
</dbReference>
<dbReference type="GO" id="GO:0005737">
    <property type="term" value="C:cytoplasm"/>
    <property type="evidence" value="ECO:0007669"/>
    <property type="project" value="InterPro"/>
</dbReference>
<dbReference type="EnsemblMetazoa" id="XM_038214111.1">
    <property type="protein sequence ID" value="XP_038070039.1"/>
    <property type="gene ID" value="LOC119739252"/>
</dbReference>
<dbReference type="InterPro" id="IPR040079">
    <property type="entry name" value="Glutathione_S-Trfase"/>
</dbReference>
<dbReference type="Gene3D" id="1.20.1050.10">
    <property type="match status" value="1"/>
</dbReference>
<evidence type="ECO:0000259" key="5">
    <source>
        <dbReference type="PROSITE" id="PS50405"/>
    </source>
</evidence>
<dbReference type="InterPro" id="IPR036249">
    <property type="entry name" value="Thioredoxin-like_sf"/>
</dbReference>
<dbReference type="AlphaFoldDB" id="A0A914B2L2"/>
<dbReference type="SFLD" id="SFLDS00019">
    <property type="entry name" value="Glutathione_Transferase_(cytos"/>
    <property type="match status" value="1"/>
</dbReference>
<dbReference type="PRINTS" id="PR01625">
    <property type="entry name" value="GSTRNSFRASEO"/>
</dbReference>
<name>A0A914B2L2_PATMI</name>
<reference evidence="6" key="1">
    <citation type="submission" date="2022-11" db="UniProtKB">
        <authorList>
            <consortium name="EnsemblMetazoa"/>
        </authorList>
    </citation>
    <scope>IDENTIFICATION</scope>
</reference>
<dbReference type="PROSITE" id="PS50404">
    <property type="entry name" value="GST_NTER"/>
    <property type="match status" value="1"/>
</dbReference>
<organism evidence="6 7">
    <name type="scientific">Patiria miniata</name>
    <name type="common">Bat star</name>
    <name type="synonym">Asterina miniata</name>
    <dbReference type="NCBI Taxonomy" id="46514"/>
    <lineage>
        <taxon>Eukaryota</taxon>
        <taxon>Metazoa</taxon>
        <taxon>Echinodermata</taxon>
        <taxon>Eleutherozoa</taxon>
        <taxon>Asterozoa</taxon>
        <taxon>Asteroidea</taxon>
        <taxon>Valvatacea</taxon>
        <taxon>Valvatida</taxon>
        <taxon>Asterinidae</taxon>
        <taxon>Patiria</taxon>
    </lineage>
</organism>
<dbReference type="PANTHER" id="PTHR43968">
    <property type="match status" value="1"/>
</dbReference>
<sequence>MSLQLLSVTRHIWRSTRFFNNVNRRLVSSSSSHRQEHSVATAIMSEKHLEAGQPLPALKDGSVRLFSMKYCPFAQRPRLVLKAKGIDYEEINCNLKNKPEFLLERHPDGKVPVFEHNGKVVIESNVICDLLDEVYPNPPLYPKDPFEKAKDKIVMETYSSKVIPAFYQAIRSGGQNEEAATKLLAGLTLFDAELKKRGTPFFGGQQPNMVDFNTWPFNERLAVSDPLMDLIKAKLPDLDAYFQRMVANPTVKAIINSKEIYLKFFEGYVTGNYQYDF</sequence>
<proteinExistence type="inferred from homology"/>
<dbReference type="OrthoDB" id="4951845at2759"/>
<dbReference type="EC" id="2.5.1.18" evidence="3"/>
<dbReference type="GO" id="GO:0004364">
    <property type="term" value="F:glutathione transferase activity"/>
    <property type="evidence" value="ECO:0007669"/>
    <property type="project" value="UniProtKB-UniRule"/>
</dbReference>